<comment type="caution">
    <text evidence="1">The sequence shown here is derived from an EMBL/GenBank/DDBJ whole genome shotgun (WGS) entry which is preliminary data.</text>
</comment>
<accession>A0ABV6FGM7</accession>
<proteinExistence type="predicted"/>
<gene>
    <name evidence="1" type="ORF">ACFFJK_12365</name>
</gene>
<organism evidence="1 2">
    <name type="scientific">Massilia consociata</name>
    <dbReference type="NCBI Taxonomy" id="760117"/>
    <lineage>
        <taxon>Bacteria</taxon>
        <taxon>Pseudomonadati</taxon>
        <taxon>Pseudomonadota</taxon>
        <taxon>Betaproteobacteria</taxon>
        <taxon>Burkholderiales</taxon>
        <taxon>Oxalobacteraceae</taxon>
        <taxon>Telluria group</taxon>
        <taxon>Massilia</taxon>
    </lineage>
</organism>
<keyword evidence="2" id="KW-1185">Reference proteome</keyword>
<evidence type="ECO:0000313" key="2">
    <source>
        <dbReference type="Proteomes" id="UP001589773"/>
    </source>
</evidence>
<dbReference type="EMBL" id="JBHLWP010000011">
    <property type="protein sequence ID" value="MFC0252685.1"/>
    <property type="molecule type" value="Genomic_DNA"/>
</dbReference>
<evidence type="ECO:0000313" key="1">
    <source>
        <dbReference type="EMBL" id="MFC0252685.1"/>
    </source>
</evidence>
<dbReference type="RefSeq" id="WP_379679485.1">
    <property type="nucleotide sequence ID" value="NZ_JBHLWP010000011.1"/>
</dbReference>
<sequence>MPLDIKPTTVPNLCTLSSWSIQDHDAFIHALAWIYLQKPLHAARIAEALPLPKKAALPGNPFIGAMSKLQVRRDDLKTGLLSKDPKELKKAQDQLDARISHRDGLLFQHISWLAAAIQYPAALKAPPHSRVADKGFDGIILDVNAIAFEISRLIMCEDKASTDPRQLVRRDVWNEFKTIHAGIRDDEVNSSVTALLSTLNGISPDDLEGILDSVCWKKVRQFRVALAVGPDREKDGGYKHLFRGFDKAHPDGCEKTRYAEVMPMKDVRLVLDEIAMKVYAKLEEMNPHV</sequence>
<dbReference type="Proteomes" id="UP001589773">
    <property type="component" value="Unassembled WGS sequence"/>
</dbReference>
<protein>
    <submittedName>
        <fullName evidence="1">Uncharacterized protein</fullName>
    </submittedName>
</protein>
<name>A0ABV6FGM7_9BURK</name>
<reference evidence="1 2" key="1">
    <citation type="submission" date="2024-09" db="EMBL/GenBank/DDBJ databases">
        <authorList>
            <person name="Sun Q."/>
            <person name="Mori K."/>
        </authorList>
    </citation>
    <scope>NUCLEOTIDE SEQUENCE [LARGE SCALE GENOMIC DNA]</scope>
    <source>
        <strain evidence="1 2">CCM 7792</strain>
    </source>
</reference>